<reference evidence="1 2" key="1">
    <citation type="journal article" date="2016" name="Nat. Commun.">
        <title>Thousands of microbial genomes shed light on interconnected biogeochemical processes in an aquifer system.</title>
        <authorList>
            <person name="Anantharaman K."/>
            <person name="Brown C.T."/>
            <person name="Hug L.A."/>
            <person name="Sharon I."/>
            <person name="Castelle C.J."/>
            <person name="Probst A.J."/>
            <person name="Thomas B.C."/>
            <person name="Singh A."/>
            <person name="Wilkins M.J."/>
            <person name="Karaoz U."/>
            <person name="Brodie E.L."/>
            <person name="Williams K.H."/>
            <person name="Hubbard S.S."/>
            <person name="Banfield J.F."/>
        </authorList>
    </citation>
    <scope>NUCLEOTIDE SEQUENCE [LARGE SCALE GENOMIC DNA]</scope>
    <source>
        <strain evidence="2">RBG_16_55_9</strain>
    </source>
</reference>
<evidence type="ECO:0000313" key="2">
    <source>
        <dbReference type="Proteomes" id="UP000179157"/>
    </source>
</evidence>
<protein>
    <recommendedName>
        <fullName evidence="3">DUF2281 domain-containing protein</fullName>
    </recommendedName>
</protein>
<gene>
    <name evidence="1" type="ORF">A2Z21_07005</name>
</gene>
<dbReference type="EMBL" id="MFGX01000104">
    <property type="protein sequence ID" value="OGF53391.1"/>
    <property type="molecule type" value="Genomic_DNA"/>
</dbReference>
<dbReference type="Proteomes" id="UP000179157">
    <property type="component" value="Unassembled WGS sequence"/>
</dbReference>
<comment type="caution">
    <text evidence="1">The sequence shown here is derived from an EMBL/GenBank/DDBJ whole genome shotgun (WGS) entry which is preliminary data.</text>
</comment>
<organism evidence="1 2">
    <name type="scientific">Fraserbacteria sp. (strain RBG_16_55_9)</name>
    <dbReference type="NCBI Taxonomy" id="1817864"/>
    <lineage>
        <taxon>Bacteria</taxon>
        <taxon>Candidatus Fraseribacteriota</taxon>
    </lineage>
</organism>
<proteinExistence type="predicted"/>
<evidence type="ECO:0008006" key="3">
    <source>
        <dbReference type="Google" id="ProtNLM"/>
    </source>
</evidence>
<evidence type="ECO:0000313" key="1">
    <source>
        <dbReference type="EMBL" id="OGF53391.1"/>
    </source>
</evidence>
<name>A0A1F5URM1_FRAXR</name>
<accession>A0A1F5URM1</accession>
<sequence length="70" mass="8005">MATKSRYAGELLAELKGLTEEEQAKLVKVIRFLKEEILQEPTCEAEMDKEAILRHAGLLADLSSQERERF</sequence>
<dbReference type="AlphaFoldDB" id="A0A1F5URM1"/>